<proteinExistence type="predicted"/>
<reference evidence="2 3" key="1">
    <citation type="submission" date="2020-02" db="EMBL/GenBank/DDBJ databases">
        <authorList>
            <person name="Hogendoorn C."/>
        </authorList>
    </citation>
    <scope>NUCLEOTIDE SEQUENCE [LARGE SCALE GENOMIC DNA]</scope>
    <source>
        <strain evidence="2">R501</strain>
    </source>
</reference>
<name>A0A6F8ZIP2_9FIRM</name>
<protein>
    <submittedName>
        <fullName evidence="2">Exodeoxyribonuclease V beta chain</fullName>
        <ecNumber evidence="2">3.1.11.5</ecNumber>
    </submittedName>
</protein>
<gene>
    <name evidence="2" type="ORF">R50_2037</name>
</gene>
<dbReference type="AlphaFoldDB" id="A0A6F8ZIP2"/>
<dbReference type="Proteomes" id="UP000503399">
    <property type="component" value="Chromosome"/>
</dbReference>
<evidence type="ECO:0000313" key="2">
    <source>
        <dbReference type="EMBL" id="CAB1129534.1"/>
    </source>
</evidence>
<sequence>MPTLTAAELKAAPQAICPLTQRDGVPHEMGGLNWAKPPRRPVGAAYVPVPRAVARAGFFPPEGSTFWAWLDRARTIGMRLRVAQDGGKAIESDGDTAALGLWLRRQMGVADPARPITEADLIRSGVRSAHWYRFPDGTYLLELE</sequence>
<dbReference type="EMBL" id="LR778114">
    <property type="protein sequence ID" value="CAB1129534.1"/>
    <property type="molecule type" value="Genomic_DNA"/>
</dbReference>
<keyword evidence="2" id="KW-0378">Hydrolase</keyword>
<dbReference type="EC" id="3.1.11.5" evidence="2"/>
<keyword evidence="3" id="KW-1185">Reference proteome</keyword>
<evidence type="ECO:0000259" key="1">
    <source>
        <dbReference type="Pfam" id="PF20731"/>
    </source>
</evidence>
<dbReference type="Pfam" id="PF20731">
    <property type="entry name" value="RE_NgoFVII_C"/>
    <property type="match status" value="1"/>
</dbReference>
<accession>A0A6F8ZIP2</accession>
<feature type="domain" description="Restriction endonuclease type II NgoFVII C-terminal B3-like DNA-binding" evidence="1">
    <location>
        <begin position="18"/>
        <end position="128"/>
    </location>
</feature>
<organism evidence="2 3">
    <name type="scientific">Candidatus Hydrogenisulfobacillus filiaventi</name>
    <dbReference type="NCBI Taxonomy" id="2707344"/>
    <lineage>
        <taxon>Bacteria</taxon>
        <taxon>Bacillati</taxon>
        <taxon>Bacillota</taxon>
        <taxon>Clostridia</taxon>
        <taxon>Eubacteriales</taxon>
        <taxon>Clostridiales Family XVII. Incertae Sedis</taxon>
        <taxon>Candidatus Hydrogenisulfobacillus</taxon>
    </lineage>
</organism>
<evidence type="ECO:0000313" key="3">
    <source>
        <dbReference type="Proteomes" id="UP000503399"/>
    </source>
</evidence>
<dbReference type="InterPro" id="IPR048923">
    <property type="entry name" value="RE_NgoFVII_C"/>
</dbReference>
<dbReference type="KEGG" id="hfv:R50_2037"/>
<dbReference type="GO" id="GO:0008854">
    <property type="term" value="F:exodeoxyribonuclease V activity"/>
    <property type="evidence" value="ECO:0007669"/>
    <property type="project" value="UniProtKB-EC"/>
</dbReference>